<gene>
    <name evidence="1" type="ORF">GR257_29990</name>
</gene>
<name>A0A7K3VPH9_RHILE</name>
<organism evidence="1 2">
    <name type="scientific">Rhizobium leguminosarum</name>
    <dbReference type="NCBI Taxonomy" id="384"/>
    <lineage>
        <taxon>Bacteria</taxon>
        <taxon>Pseudomonadati</taxon>
        <taxon>Pseudomonadota</taxon>
        <taxon>Alphaproteobacteria</taxon>
        <taxon>Hyphomicrobiales</taxon>
        <taxon>Rhizobiaceae</taxon>
        <taxon>Rhizobium/Agrobacterium group</taxon>
        <taxon>Rhizobium</taxon>
    </lineage>
</organism>
<evidence type="ECO:0000313" key="1">
    <source>
        <dbReference type="EMBL" id="NEK19023.1"/>
    </source>
</evidence>
<sequence>MSMSARRAGCFVGDGSDEISIAHLPDPLLLVQAATTEELANDPEAYCLNWLLEEVSTSINTAAAGGNASLMAIG</sequence>
<comment type="caution">
    <text evidence="1">The sequence shown here is derived from an EMBL/GenBank/DDBJ whole genome shotgun (WGS) entry which is preliminary data.</text>
</comment>
<proteinExistence type="predicted"/>
<reference evidence="1 2" key="1">
    <citation type="submission" date="2019-12" db="EMBL/GenBank/DDBJ databases">
        <title>Rhizobium genotypes associated with high levels of biological nitrogen fixation by grain legumes in a temperate-maritime cropping system.</title>
        <authorList>
            <person name="Maluk M."/>
            <person name="Francesc Ferrando Molina F."/>
            <person name="Lopez Del Egido L."/>
            <person name="Lafos M."/>
            <person name="Langarica-Fuentes A."/>
            <person name="Gebre Yohannes G."/>
            <person name="Young M.W."/>
            <person name="Martin P."/>
            <person name="Gantlett R."/>
            <person name="Kenicer G."/>
            <person name="Hawes C."/>
            <person name="Begg G.S."/>
            <person name="Quilliam R.S."/>
            <person name="Squire G.R."/>
            <person name="Poole P.S."/>
            <person name="Young P.W."/>
            <person name="Iannetta P.M."/>
            <person name="James E.K."/>
        </authorList>
    </citation>
    <scope>NUCLEOTIDE SEQUENCE [LARGE SCALE GENOMIC DNA]</scope>
    <source>
        <strain evidence="1 2">JHI54</strain>
    </source>
</reference>
<dbReference type="RefSeq" id="WP_164049202.1">
    <property type="nucleotide sequence ID" value="NZ_WUFV01000025.1"/>
</dbReference>
<evidence type="ECO:0000313" key="2">
    <source>
        <dbReference type="Proteomes" id="UP000471705"/>
    </source>
</evidence>
<accession>A0A7K3VPH9</accession>
<protein>
    <submittedName>
        <fullName evidence="1">Uncharacterized protein</fullName>
    </submittedName>
</protein>
<dbReference type="AlphaFoldDB" id="A0A7K3VPH9"/>
<dbReference type="EMBL" id="WUFV01000025">
    <property type="protein sequence ID" value="NEK19023.1"/>
    <property type="molecule type" value="Genomic_DNA"/>
</dbReference>
<dbReference type="Proteomes" id="UP000471705">
    <property type="component" value="Unassembled WGS sequence"/>
</dbReference>